<dbReference type="Proteomes" id="UP001596058">
    <property type="component" value="Unassembled WGS sequence"/>
</dbReference>
<name>A0ABW1CKC4_9ACTN</name>
<protein>
    <submittedName>
        <fullName evidence="2">GNAT family N-acetyltransferase</fullName>
        <ecNumber evidence="2">2.3.-.-</ecNumber>
    </submittedName>
</protein>
<keyword evidence="2" id="KW-0808">Transferase</keyword>
<keyword evidence="3" id="KW-1185">Reference proteome</keyword>
<dbReference type="EMBL" id="JBHSPA010000018">
    <property type="protein sequence ID" value="MFC5825171.1"/>
    <property type="molecule type" value="Genomic_DNA"/>
</dbReference>
<feature type="domain" description="N-acetyltransferase" evidence="1">
    <location>
        <begin position="34"/>
        <end position="222"/>
    </location>
</feature>
<sequence>MTDERRRELMGETFEAWPVMHPPSASGEPFALRPIVRRATADDAGLVADLIATAFAGLRAASYLVPARRERHRIMAGNFRIFVDHALDHGEVHLIDDGPAVAVWIPHTAPVPGPPDYDRRLAEVTGEWVERFRMLDELFDKNHPESPHHYLAFLAVHPDRQNQGLGTALLRHQHARLGGLPAYLEASDPRNRDLYTRHGYQAREPFALPDGALFWPMWRPAVP</sequence>
<organism evidence="2 3">
    <name type="scientific">Nonomuraea insulae</name>
    <dbReference type="NCBI Taxonomy" id="1616787"/>
    <lineage>
        <taxon>Bacteria</taxon>
        <taxon>Bacillati</taxon>
        <taxon>Actinomycetota</taxon>
        <taxon>Actinomycetes</taxon>
        <taxon>Streptosporangiales</taxon>
        <taxon>Streptosporangiaceae</taxon>
        <taxon>Nonomuraea</taxon>
    </lineage>
</organism>
<dbReference type="CDD" id="cd04301">
    <property type="entry name" value="NAT_SF"/>
    <property type="match status" value="1"/>
</dbReference>
<comment type="caution">
    <text evidence="2">The sequence shown here is derived from an EMBL/GenBank/DDBJ whole genome shotgun (WGS) entry which is preliminary data.</text>
</comment>
<dbReference type="InterPro" id="IPR052523">
    <property type="entry name" value="Trichothecene_AcTrans"/>
</dbReference>
<proteinExistence type="predicted"/>
<dbReference type="EC" id="2.3.-.-" evidence="2"/>
<dbReference type="GO" id="GO:0016746">
    <property type="term" value="F:acyltransferase activity"/>
    <property type="evidence" value="ECO:0007669"/>
    <property type="project" value="UniProtKB-KW"/>
</dbReference>
<gene>
    <name evidence="2" type="ORF">ACFPZ3_15015</name>
</gene>
<dbReference type="Gene3D" id="3.40.630.30">
    <property type="match status" value="1"/>
</dbReference>
<dbReference type="PROSITE" id="PS51186">
    <property type="entry name" value="GNAT"/>
    <property type="match status" value="1"/>
</dbReference>
<dbReference type="InterPro" id="IPR016181">
    <property type="entry name" value="Acyl_CoA_acyltransferase"/>
</dbReference>
<evidence type="ECO:0000313" key="3">
    <source>
        <dbReference type="Proteomes" id="UP001596058"/>
    </source>
</evidence>
<dbReference type="Pfam" id="PF13508">
    <property type="entry name" value="Acetyltransf_7"/>
    <property type="match status" value="1"/>
</dbReference>
<reference evidence="3" key="1">
    <citation type="journal article" date="2019" name="Int. J. Syst. Evol. Microbiol.">
        <title>The Global Catalogue of Microorganisms (GCM) 10K type strain sequencing project: providing services to taxonomists for standard genome sequencing and annotation.</title>
        <authorList>
            <consortium name="The Broad Institute Genomics Platform"/>
            <consortium name="The Broad Institute Genome Sequencing Center for Infectious Disease"/>
            <person name="Wu L."/>
            <person name="Ma J."/>
        </authorList>
    </citation>
    <scope>NUCLEOTIDE SEQUENCE [LARGE SCALE GENOMIC DNA]</scope>
    <source>
        <strain evidence="3">CCUG 53903</strain>
    </source>
</reference>
<accession>A0ABW1CKC4</accession>
<evidence type="ECO:0000313" key="2">
    <source>
        <dbReference type="EMBL" id="MFC5825171.1"/>
    </source>
</evidence>
<dbReference type="InterPro" id="IPR000182">
    <property type="entry name" value="GNAT_dom"/>
</dbReference>
<keyword evidence="2" id="KW-0012">Acyltransferase</keyword>
<dbReference type="PANTHER" id="PTHR42791:SF1">
    <property type="entry name" value="N-ACETYLTRANSFERASE DOMAIN-CONTAINING PROTEIN"/>
    <property type="match status" value="1"/>
</dbReference>
<evidence type="ECO:0000259" key="1">
    <source>
        <dbReference type="PROSITE" id="PS51186"/>
    </source>
</evidence>
<dbReference type="PANTHER" id="PTHR42791">
    <property type="entry name" value="GNAT FAMILY ACETYLTRANSFERASE"/>
    <property type="match status" value="1"/>
</dbReference>
<dbReference type="RefSeq" id="WP_379514694.1">
    <property type="nucleotide sequence ID" value="NZ_JBHSPA010000018.1"/>
</dbReference>
<dbReference type="SUPFAM" id="SSF55729">
    <property type="entry name" value="Acyl-CoA N-acyltransferases (Nat)"/>
    <property type="match status" value="1"/>
</dbReference>